<name>A0A6V7QD88_ANACO</name>
<evidence type="ECO:0000256" key="1">
    <source>
        <dbReference type="SAM" id="MobiDB-lite"/>
    </source>
</evidence>
<feature type="region of interest" description="Disordered" evidence="1">
    <location>
        <begin position="1"/>
        <end position="57"/>
    </location>
</feature>
<feature type="compositionally biased region" description="Low complexity" evidence="1">
    <location>
        <begin position="109"/>
        <end position="131"/>
    </location>
</feature>
<feature type="region of interest" description="Disordered" evidence="1">
    <location>
        <begin position="100"/>
        <end position="150"/>
    </location>
</feature>
<dbReference type="PRINTS" id="PR01217">
    <property type="entry name" value="PRICHEXTENSN"/>
</dbReference>
<feature type="compositionally biased region" description="Low complexity" evidence="1">
    <location>
        <begin position="1"/>
        <end position="20"/>
    </location>
</feature>
<feature type="compositionally biased region" description="Pro residues" evidence="1">
    <location>
        <begin position="132"/>
        <end position="141"/>
    </location>
</feature>
<dbReference type="AlphaFoldDB" id="A0A6V7QD88"/>
<protein>
    <submittedName>
        <fullName evidence="2">Uncharacterized protein</fullName>
    </submittedName>
</protein>
<feature type="compositionally biased region" description="Low complexity" evidence="1">
    <location>
        <begin position="41"/>
        <end position="54"/>
    </location>
</feature>
<dbReference type="EMBL" id="LR862135">
    <property type="protein sequence ID" value="CAD1840958.1"/>
    <property type="molecule type" value="Genomic_DNA"/>
</dbReference>
<sequence length="241" mass="25065">MASSPSLLTLPHPSPHSSSKPSPPNPNPPPWLPPPHHPPLLRHLLLSSSSSSSSAMGDLRQLHAHAVVSGAMGDPSVASRLISLAADASLPYALSLLAQTPSPTPSPSTPSSAPTPFAPTPLARSASTPTLSDPPPPPNSPSPTRAPSHYPKGVLFGPGAAIRRNGACPGGQIGLGICGFSTKLLGLYVCFLRSYRVDEDRLRCDFGAQCGLDEHDAGCVCEVRAFAMRGRDGACSCKDYW</sequence>
<evidence type="ECO:0000313" key="2">
    <source>
        <dbReference type="EMBL" id="CAD1840958.1"/>
    </source>
</evidence>
<organism evidence="2">
    <name type="scientific">Ananas comosus var. bracteatus</name>
    <name type="common">red pineapple</name>
    <dbReference type="NCBI Taxonomy" id="296719"/>
    <lineage>
        <taxon>Eukaryota</taxon>
        <taxon>Viridiplantae</taxon>
        <taxon>Streptophyta</taxon>
        <taxon>Embryophyta</taxon>
        <taxon>Tracheophyta</taxon>
        <taxon>Spermatophyta</taxon>
        <taxon>Magnoliopsida</taxon>
        <taxon>Liliopsida</taxon>
        <taxon>Poales</taxon>
        <taxon>Bromeliaceae</taxon>
        <taxon>Bromelioideae</taxon>
        <taxon>Ananas</taxon>
    </lineage>
</organism>
<accession>A0A6V7QD88</accession>
<proteinExistence type="predicted"/>
<feature type="compositionally biased region" description="Pro residues" evidence="1">
    <location>
        <begin position="21"/>
        <end position="38"/>
    </location>
</feature>
<gene>
    <name evidence="2" type="ORF">CB5_LOCUS24169</name>
</gene>
<reference evidence="2" key="1">
    <citation type="submission" date="2020-07" db="EMBL/GenBank/DDBJ databases">
        <authorList>
            <person name="Lin J."/>
        </authorList>
    </citation>
    <scope>NUCLEOTIDE SEQUENCE</scope>
</reference>